<keyword evidence="3" id="KW-0560">Oxidoreductase</keyword>
<comment type="caution">
    <text evidence="4">The sequence shown here is derived from an EMBL/GenBank/DDBJ whole genome shotgun (WGS) entry which is preliminary data.</text>
</comment>
<dbReference type="GO" id="GO:0004497">
    <property type="term" value="F:monooxygenase activity"/>
    <property type="evidence" value="ECO:0007669"/>
    <property type="project" value="UniProtKB-KW"/>
</dbReference>
<dbReference type="Pfam" id="PF00067">
    <property type="entry name" value="p450"/>
    <property type="match status" value="1"/>
</dbReference>
<sequence>MASAAPVITDVSYTDLLEDPYPVFKRVRDTAPAVFVAAANLTLVTRFDDIMSIERDPATYSSDNPASLVNKVMGPTFMRKDGAAHATGRKAIEPSFRPGTIKEHWAPKFTEICERLIGALREAGEADLFSALAAPMASLSLMEMIGFKAMPWQTLAEWSQSLIDGAGNYARDAEIDRKAMEAGAGIDAAIEAVLDHHRANPNPSILSSMVHADPPMPIEEMRANIKVIIGGGLNEPRDAILTLTLGLLENSAQKESVLARPELWPTAFEEAIRWISPIGMYPRRVTRPVDLAGVALPEGVQIGLCVGAANRDDRRFTEPDRFDMFRPKQSHLAFGAGAHFCAGTWVSRQTVGRIVVPMLFERLSNLRLRDDAPPVIRGWVFRGPVSLPVRWDA</sequence>
<dbReference type="Gene3D" id="1.10.630.10">
    <property type="entry name" value="Cytochrome P450"/>
    <property type="match status" value="1"/>
</dbReference>
<dbReference type="GO" id="GO:0016705">
    <property type="term" value="F:oxidoreductase activity, acting on paired donors, with incorporation or reduction of molecular oxygen"/>
    <property type="evidence" value="ECO:0007669"/>
    <property type="project" value="InterPro"/>
</dbReference>
<dbReference type="SUPFAM" id="SSF48264">
    <property type="entry name" value="Cytochrome P450"/>
    <property type="match status" value="1"/>
</dbReference>
<evidence type="ECO:0000256" key="1">
    <source>
        <dbReference type="ARBA" id="ARBA00001971"/>
    </source>
</evidence>
<dbReference type="PRINTS" id="PR00359">
    <property type="entry name" value="BP450"/>
</dbReference>
<dbReference type="EMBL" id="LLXZ01000049">
    <property type="protein sequence ID" value="KRR11268.1"/>
    <property type="molecule type" value="Genomic_DNA"/>
</dbReference>
<proteinExistence type="inferred from homology"/>
<dbReference type="OrthoDB" id="9801155at2"/>
<keyword evidence="3" id="KW-0408">Iron</keyword>
<dbReference type="PANTHER" id="PTHR46696:SF1">
    <property type="entry name" value="CYTOCHROME P450 YJIB-RELATED"/>
    <property type="match status" value="1"/>
</dbReference>
<accession>A0A0R3LTN9</accession>
<dbReference type="InterPro" id="IPR017972">
    <property type="entry name" value="Cyt_P450_CS"/>
</dbReference>
<keyword evidence="5" id="KW-1185">Reference proteome</keyword>
<dbReference type="GO" id="GO:0005506">
    <property type="term" value="F:iron ion binding"/>
    <property type="evidence" value="ECO:0007669"/>
    <property type="project" value="InterPro"/>
</dbReference>
<dbReference type="PANTHER" id="PTHR46696">
    <property type="entry name" value="P450, PUTATIVE (EUROFUNG)-RELATED"/>
    <property type="match status" value="1"/>
</dbReference>
<evidence type="ECO:0000313" key="4">
    <source>
        <dbReference type="EMBL" id="KRR11268.1"/>
    </source>
</evidence>
<keyword evidence="3" id="KW-0479">Metal-binding</keyword>
<comment type="similarity">
    <text evidence="2 3">Belongs to the cytochrome P450 family.</text>
</comment>
<evidence type="ECO:0000256" key="2">
    <source>
        <dbReference type="ARBA" id="ARBA00010617"/>
    </source>
</evidence>
<dbReference type="InterPro" id="IPR036396">
    <property type="entry name" value="Cyt_P450_sf"/>
</dbReference>
<name>A0A0R3LTN9_9BRAD</name>
<reference evidence="4 5" key="1">
    <citation type="submission" date="2014-03" db="EMBL/GenBank/DDBJ databases">
        <title>Bradyrhizobium valentinum sp. nov., isolated from effective nodules of Lupinus mariae-josephae, a lupine endemic of basic-lime soils in Eastern Spain.</title>
        <authorList>
            <person name="Duran D."/>
            <person name="Rey L."/>
            <person name="Navarro A."/>
            <person name="Busquets A."/>
            <person name="Imperial J."/>
            <person name="Ruiz-Argueso T."/>
        </authorList>
    </citation>
    <scope>NUCLEOTIDE SEQUENCE [LARGE SCALE GENOMIC DNA]</scope>
    <source>
        <strain evidence="4 5">PAC68</strain>
    </source>
</reference>
<evidence type="ECO:0000313" key="5">
    <source>
        <dbReference type="Proteomes" id="UP000050863"/>
    </source>
</evidence>
<evidence type="ECO:0000256" key="3">
    <source>
        <dbReference type="RuleBase" id="RU000461"/>
    </source>
</evidence>
<dbReference type="AlphaFoldDB" id="A0A0R3LTN9"/>
<dbReference type="PROSITE" id="PS00086">
    <property type="entry name" value="CYTOCHROME_P450"/>
    <property type="match status" value="1"/>
</dbReference>
<keyword evidence="3" id="KW-0503">Monooxygenase</keyword>
<organism evidence="4 5">
    <name type="scientific">Bradyrhizobium jicamae</name>
    <dbReference type="NCBI Taxonomy" id="280332"/>
    <lineage>
        <taxon>Bacteria</taxon>
        <taxon>Pseudomonadati</taxon>
        <taxon>Pseudomonadota</taxon>
        <taxon>Alphaproteobacteria</taxon>
        <taxon>Hyphomicrobiales</taxon>
        <taxon>Nitrobacteraceae</taxon>
        <taxon>Bradyrhizobium</taxon>
    </lineage>
</organism>
<dbReference type="STRING" id="280332.CQ12_05405"/>
<keyword evidence="3" id="KW-0349">Heme</keyword>
<dbReference type="InterPro" id="IPR002397">
    <property type="entry name" value="Cyt_P450_B"/>
</dbReference>
<dbReference type="InterPro" id="IPR001128">
    <property type="entry name" value="Cyt_P450"/>
</dbReference>
<dbReference type="RefSeq" id="WP_057834764.1">
    <property type="nucleotide sequence ID" value="NZ_LLXZ01000049.1"/>
</dbReference>
<protein>
    <submittedName>
        <fullName evidence="4">Cytochrome</fullName>
    </submittedName>
</protein>
<comment type="cofactor">
    <cofactor evidence="1">
        <name>heme</name>
        <dbReference type="ChEBI" id="CHEBI:30413"/>
    </cofactor>
</comment>
<dbReference type="Proteomes" id="UP000050863">
    <property type="component" value="Unassembled WGS sequence"/>
</dbReference>
<dbReference type="GO" id="GO:0020037">
    <property type="term" value="F:heme binding"/>
    <property type="evidence" value="ECO:0007669"/>
    <property type="project" value="InterPro"/>
</dbReference>
<gene>
    <name evidence="4" type="ORF">CQ12_05405</name>
</gene>